<reference evidence="2 3" key="1">
    <citation type="submission" date="2015-12" db="EMBL/GenBank/DDBJ databases">
        <title>Genome sequence of Thalassospira lucentensis MCCC 1A02072.</title>
        <authorList>
            <person name="Lu L."/>
            <person name="Lai Q."/>
            <person name="Shao Z."/>
            <person name="Qian P."/>
        </authorList>
    </citation>
    <scope>NUCLEOTIDE SEQUENCE [LARGE SCALE GENOMIC DNA]</scope>
    <source>
        <strain evidence="2 3">MCCC 1A02072</strain>
    </source>
</reference>
<feature type="region of interest" description="Disordered" evidence="1">
    <location>
        <begin position="1"/>
        <end position="20"/>
    </location>
</feature>
<dbReference type="OrthoDB" id="7160947at2"/>
<dbReference type="InterPro" id="IPR007922">
    <property type="entry name" value="DciA-like"/>
</dbReference>
<evidence type="ECO:0000313" key="3">
    <source>
        <dbReference type="Proteomes" id="UP000076335"/>
    </source>
</evidence>
<dbReference type="RefSeq" id="WP_062951579.1">
    <property type="nucleotide sequence ID" value="NZ_LPVY01000011.1"/>
</dbReference>
<dbReference type="PIRSF" id="PIRSF032064">
    <property type="entry name" value="UCP032064"/>
    <property type="match status" value="1"/>
</dbReference>
<feature type="region of interest" description="Disordered" evidence="1">
    <location>
        <begin position="149"/>
        <end position="168"/>
    </location>
</feature>
<organism evidence="2 3">
    <name type="scientific">Thalassospira lucentensis</name>
    <dbReference type="NCBI Taxonomy" id="168935"/>
    <lineage>
        <taxon>Bacteria</taxon>
        <taxon>Pseudomonadati</taxon>
        <taxon>Pseudomonadota</taxon>
        <taxon>Alphaproteobacteria</taxon>
        <taxon>Rhodospirillales</taxon>
        <taxon>Thalassospiraceae</taxon>
        <taxon>Thalassospira</taxon>
    </lineage>
</organism>
<evidence type="ECO:0000256" key="1">
    <source>
        <dbReference type="SAM" id="MobiDB-lite"/>
    </source>
</evidence>
<dbReference type="InterPro" id="IPR010593">
    <property type="entry name" value="DUF1159"/>
</dbReference>
<name>A0A154L626_9PROT</name>
<dbReference type="EMBL" id="LPVY01000011">
    <property type="protein sequence ID" value="KZB64872.1"/>
    <property type="molecule type" value="Genomic_DNA"/>
</dbReference>
<dbReference type="Pfam" id="PF05258">
    <property type="entry name" value="DciA"/>
    <property type="match status" value="1"/>
</dbReference>
<dbReference type="Proteomes" id="UP000076335">
    <property type="component" value="Unassembled WGS sequence"/>
</dbReference>
<dbReference type="AlphaFoldDB" id="A0A154L626"/>
<evidence type="ECO:0000313" key="2">
    <source>
        <dbReference type="EMBL" id="KZB64872.1"/>
    </source>
</evidence>
<protein>
    <submittedName>
        <fullName evidence="2">RNA-binding protein</fullName>
    </submittedName>
</protein>
<comment type="caution">
    <text evidence="2">The sequence shown here is derived from an EMBL/GenBank/DDBJ whole genome shotgun (WGS) entry which is preliminary data.</text>
</comment>
<gene>
    <name evidence="2" type="ORF">AUP42_18670</name>
</gene>
<proteinExistence type="predicted"/>
<accession>A0A154L626</accession>
<sequence length="207" mass="23452">MSKQKDMTDTPTHSTPDQRADMVAAKNAVKKKQKITPMGSSERRMGLRNIAAMVGNLTRPLVRKRGFFQAEIILHWAEIVGRDLEQFTMPVKYNPPRGENAGGGTLVIRVTGPVAIELQHRMPQIIDRVNTYFGYRAVERIKMMQGDISRPERKVKRPENVPEGPIRETSEVDIAKIEDPHLREVLTRLGRRISGDIHSRGQPGQKK</sequence>